<dbReference type="NCBIfam" id="NF038074">
    <property type="entry name" value="fam_STM4014"/>
    <property type="match status" value="1"/>
</dbReference>
<evidence type="ECO:0000313" key="4">
    <source>
        <dbReference type="Proteomes" id="UP000518605"/>
    </source>
</evidence>
<dbReference type="GO" id="GO:0009432">
    <property type="term" value="P:SOS response"/>
    <property type="evidence" value="ECO:0007669"/>
    <property type="project" value="TreeGrafter"/>
</dbReference>
<comment type="caution">
    <text evidence="3">The sequence shown here is derived from an EMBL/GenBank/DDBJ whole genome shotgun (WGS) entry which is preliminary data.</text>
</comment>
<keyword evidence="4" id="KW-1185">Reference proteome</keyword>
<dbReference type="InterPro" id="IPR047778">
    <property type="entry name" value="STM4014-like"/>
</dbReference>
<dbReference type="PANTHER" id="PTHR21621">
    <property type="entry name" value="RIBOSOMAL PROTEIN S6 MODIFICATION PROTEIN"/>
    <property type="match status" value="1"/>
</dbReference>
<dbReference type="GO" id="GO:0046872">
    <property type="term" value="F:metal ion binding"/>
    <property type="evidence" value="ECO:0007669"/>
    <property type="project" value="InterPro"/>
</dbReference>
<evidence type="ECO:0000313" key="3">
    <source>
        <dbReference type="EMBL" id="MBB3152565.1"/>
    </source>
</evidence>
<name>A0A7W5C8A7_9BACL</name>
<evidence type="ECO:0000256" key="1">
    <source>
        <dbReference type="PROSITE-ProRule" id="PRU00409"/>
    </source>
</evidence>
<dbReference type="Gene3D" id="3.30.470.20">
    <property type="entry name" value="ATP-grasp fold, B domain"/>
    <property type="match status" value="1"/>
</dbReference>
<protein>
    <recommendedName>
        <fullName evidence="2">ATP-grasp domain-containing protein</fullName>
    </recommendedName>
</protein>
<dbReference type="GO" id="GO:0005737">
    <property type="term" value="C:cytoplasm"/>
    <property type="evidence" value="ECO:0007669"/>
    <property type="project" value="TreeGrafter"/>
</dbReference>
<dbReference type="RefSeq" id="WP_246431728.1">
    <property type="nucleotide sequence ID" value="NZ_CBCSLB010000005.1"/>
</dbReference>
<feature type="domain" description="ATP-grasp" evidence="2">
    <location>
        <begin position="176"/>
        <end position="408"/>
    </location>
</feature>
<proteinExistence type="predicted"/>
<gene>
    <name evidence="3" type="ORF">FHS16_002615</name>
</gene>
<reference evidence="3 4" key="1">
    <citation type="submission" date="2020-08" db="EMBL/GenBank/DDBJ databases">
        <title>Genomic Encyclopedia of Type Strains, Phase III (KMG-III): the genomes of soil and plant-associated and newly described type strains.</title>
        <authorList>
            <person name="Whitman W."/>
        </authorList>
    </citation>
    <scope>NUCLEOTIDE SEQUENCE [LARGE SCALE GENOMIC DNA]</scope>
    <source>
        <strain evidence="3 4">CECT 8234</strain>
    </source>
</reference>
<dbReference type="GO" id="GO:0018169">
    <property type="term" value="F:ribosomal S6-glutamic acid ligase activity"/>
    <property type="evidence" value="ECO:0007669"/>
    <property type="project" value="TreeGrafter"/>
</dbReference>
<keyword evidence="1" id="KW-0547">Nucleotide-binding</keyword>
<dbReference type="SUPFAM" id="SSF56059">
    <property type="entry name" value="Glutathione synthetase ATP-binding domain-like"/>
    <property type="match status" value="1"/>
</dbReference>
<evidence type="ECO:0000259" key="2">
    <source>
        <dbReference type="PROSITE" id="PS50975"/>
    </source>
</evidence>
<dbReference type="EMBL" id="JACHXW010000006">
    <property type="protein sequence ID" value="MBB3152565.1"/>
    <property type="molecule type" value="Genomic_DNA"/>
</dbReference>
<dbReference type="GO" id="GO:0005524">
    <property type="term" value="F:ATP binding"/>
    <property type="evidence" value="ECO:0007669"/>
    <property type="project" value="UniProtKB-UniRule"/>
</dbReference>
<dbReference type="PANTHER" id="PTHR21621:SF0">
    <property type="entry name" value="BETA-CITRYLGLUTAMATE SYNTHASE B-RELATED"/>
    <property type="match status" value="1"/>
</dbReference>
<organism evidence="3 4">
    <name type="scientific">Paenibacillus endophyticus</name>
    <dbReference type="NCBI Taxonomy" id="1294268"/>
    <lineage>
        <taxon>Bacteria</taxon>
        <taxon>Bacillati</taxon>
        <taxon>Bacillota</taxon>
        <taxon>Bacilli</taxon>
        <taxon>Bacillales</taxon>
        <taxon>Paenibacillaceae</taxon>
        <taxon>Paenibacillus</taxon>
    </lineage>
</organism>
<sequence>MALSIPYRIMESCEQPYLLIANPSNKRTAGLQAARAKLGLAPAAVLSYEQLLSGDACIGDALRKLAGRGDIIIRLDAPGENPAVERQLIAWGAPDRNGDDMFWSGGSLPNSISIVSSEALLLPPEHGRIWHPAQWYRGYCRFLAAMQREVKASGARAYWVNSPGSIAKMFDKRTCWQLFERHGLQLPALPAAAGSIKSYEELRAAIATSGMKRLFIKLACGSGAAGVIAYQTNPRTGEELAITTIGSEQASSGFSFYNAGRLRRYSDAKDIRRIVDWVCGEGAHIERWIEKESFEGKAFDVRQLVVNGKACHTVARLSHTPITNLHLRNERSMDMKRLLPEDVRQAVQQTAEKALRAFPGSSAAGVDVLVQRGSSATYPIDINPFGDLLYGAEYEGMNTYEWQMRQLLRKE</sequence>
<accession>A0A7W5C8A7</accession>
<keyword evidence="1" id="KW-0067">ATP-binding</keyword>
<dbReference type="PROSITE" id="PS50975">
    <property type="entry name" value="ATP_GRASP"/>
    <property type="match status" value="1"/>
</dbReference>
<dbReference type="InterPro" id="IPR011761">
    <property type="entry name" value="ATP-grasp"/>
</dbReference>
<dbReference type="Proteomes" id="UP000518605">
    <property type="component" value="Unassembled WGS sequence"/>
</dbReference>
<dbReference type="AlphaFoldDB" id="A0A7W5C8A7"/>